<keyword evidence="2 8" id="KW-0808">Transferase</keyword>
<evidence type="ECO:0000256" key="3">
    <source>
        <dbReference type="ARBA" id="ARBA00022741"/>
    </source>
</evidence>
<evidence type="ECO:0000256" key="6">
    <source>
        <dbReference type="ARBA" id="ARBA00047615"/>
    </source>
</evidence>
<dbReference type="InterPro" id="IPR011994">
    <property type="entry name" value="Cytidylate_kinase_dom"/>
</dbReference>
<comment type="similarity">
    <text evidence="1 8">Belongs to the cytidylate kinase family. Type 1 subfamily.</text>
</comment>
<evidence type="ECO:0000313" key="11">
    <source>
        <dbReference type="Proteomes" id="UP000276526"/>
    </source>
</evidence>
<proteinExistence type="inferred from homology"/>
<gene>
    <name evidence="8" type="primary">cmk</name>
    <name evidence="10" type="ORF">CXF48_10495</name>
</gene>
<name>A0A3R8PAC4_9CORY</name>
<comment type="catalytic activity">
    <reaction evidence="7 8">
        <text>CMP + ATP = CDP + ADP</text>
        <dbReference type="Rhea" id="RHEA:11600"/>
        <dbReference type="ChEBI" id="CHEBI:30616"/>
        <dbReference type="ChEBI" id="CHEBI:58069"/>
        <dbReference type="ChEBI" id="CHEBI:60377"/>
        <dbReference type="ChEBI" id="CHEBI:456216"/>
        <dbReference type="EC" id="2.7.4.25"/>
    </reaction>
</comment>
<reference evidence="10 11" key="1">
    <citation type="submission" date="2018-01" db="EMBL/GenBank/DDBJ databases">
        <title>Twenty Corynebacterium bovis Genomes.</title>
        <authorList>
            <person name="Gulvik C.A."/>
        </authorList>
    </citation>
    <scope>NUCLEOTIDE SEQUENCE [LARGE SCALE GENOMIC DNA]</scope>
    <source>
        <strain evidence="10 11">F6900</strain>
    </source>
</reference>
<comment type="caution">
    <text evidence="10">The sequence shown here is derived from an EMBL/GenBank/DDBJ whole genome shotgun (WGS) entry which is preliminary data.</text>
</comment>
<keyword evidence="4 8" id="KW-0418">Kinase</keyword>
<evidence type="ECO:0000313" key="10">
    <source>
        <dbReference type="EMBL" id="RRO85551.1"/>
    </source>
</evidence>
<evidence type="ECO:0000259" key="9">
    <source>
        <dbReference type="Pfam" id="PF02224"/>
    </source>
</evidence>
<comment type="subcellular location">
    <subcellularLocation>
        <location evidence="8">Cytoplasm</location>
    </subcellularLocation>
</comment>
<dbReference type="PANTHER" id="PTHR21299:SF2">
    <property type="entry name" value="CYTIDYLATE KINASE"/>
    <property type="match status" value="1"/>
</dbReference>
<organism evidence="10 11">
    <name type="scientific">Corynebacterium bovis</name>
    <dbReference type="NCBI Taxonomy" id="36808"/>
    <lineage>
        <taxon>Bacteria</taxon>
        <taxon>Bacillati</taxon>
        <taxon>Actinomycetota</taxon>
        <taxon>Actinomycetes</taxon>
        <taxon>Mycobacteriales</taxon>
        <taxon>Corynebacteriaceae</taxon>
        <taxon>Corynebacterium</taxon>
    </lineage>
</organism>
<dbReference type="PANTHER" id="PTHR21299">
    <property type="entry name" value="CYTIDYLATE KINASE/PANTOATE-BETA-ALANINE LIGASE"/>
    <property type="match status" value="1"/>
</dbReference>
<evidence type="ECO:0000256" key="1">
    <source>
        <dbReference type="ARBA" id="ARBA00009427"/>
    </source>
</evidence>
<dbReference type="EC" id="2.7.4.25" evidence="8"/>
<dbReference type="NCBIfam" id="TIGR00017">
    <property type="entry name" value="cmk"/>
    <property type="match status" value="1"/>
</dbReference>
<dbReference type="RefSeq" id="WP_125173013.1">
    <property type="nucleotide sequence ID" value="NZ_JAPJOD010000015.1"/>
</dbReference>
<evidence type="ECO:0000256" key="2">
    <source>
        <dbReference type="ARBA" id="ARBA00022679"/>
    </source>
</evidence>
<dbReference type="GO" id="GO:0015949">
    <property type="term" value="P:nucleobase-containing small molecule interconversion"/>
    <property type="evidence" value="ECO:0007669"/>
    <property type="project" value="TreeGrafter"/>
</dbReference>
<evidence type="ECO:0000256" key="5">
    <source>
        <dbReference type="ARBA" id="ARBA00022840"/>
    </source>
</evidence>
<dbReference type="GO" id="GO:0006220">
    <property type="term" value="P:pyrimidine nucleotide metabolic process"/>
    <property type="evidence" value="ECO:0007669"/>
    <property type="project" value="UniProtKB-UniRule"/>
</dbReference>
<feature type="domain" description="Cytidylate kinase" evidence="9">
    <location>
        <begin position="38"/>
        <end position="249"/>
    </location>
</feature>
<keyword evidence="5 8" id="KW-0067">ATP-binding</keyword>
<protein>
    <recommendedName>
        <fullName evidence="8">Cytidylate kinase</fullName>
        <shortName evidence="8">CK</shortName>
        <ecNumber evidence="8">2.7.4.25</ecNumber>
    </recommendedName>
    <alternativeName>
        <fullName evidence="8">Cytidine monophosphate kinase</fullName>
        <shortName evidence="8">CMP kinase</shortName>
    </alternativeName>
</protein>
<dbReference type="CDD" id="cd02020">
    <property type="entry name" value="CMPK"/>
    <property type="match status" value="1"/>
</dbReference>
<dbReference type="HAMAP" id="MF_00238">
    <property type="entry name" value="Cytidyl_kinase_type1"/>
    <property type="match status" value="1"/>
</dbReference>
<sequence length="275" mass="28205">MTATAQPGDQGRGDQRTGDGAVAALATLDNVAGGGLVIAVDGPSGTGKSTVCRRVAEAAGARYLDTGAMYRVATLHVLRQGIDPADGDAVARATADLPLVVNEDPRSTAVLLDGEDISGEIRGPGVTAHVSAVAAHPAVRANLVALQRSLALSAGRCVVEGRDIGTAVLPEATCKVFMTASAEIRARRRYDQDRQAGREVDYAAVLADVERRDAADSSRAVSPLRPAADAVVLDTGDLTVDQVVARIAGLAADSASTPARFTSGDVTAQQERGSR</sequence>
<evidence type="ECO:0000256" key="4">
    <source>
        <dbReference type="ARBA" id="ARBA00022777"/>
    </source>
</evidence>
<evidence type="ECO:0000256" key="7">
    <source>
        <dbReference type="ARBA" id="ARBA00048478"/>
    </source>
</evidence>
<evidence type="ECO:0000256" key="8">
    <source>
        <dbReference type="HAMAP-Rule" id="MF_00238"/>
    </source>
</evidence>
<comment type="catalytic activity">
    <reaction evidence="6 8">
        <text>dCMP + ATP = dCDP + ADP</text>
        <dbReference type="Rhea" id="RHEA:25094"/>
        <dbReference type="ChEBI" id="CHEBI:30616"/>
        <dbReference type="ChEBI" id="CHEBI:57566"/>
        <dbReference type="ChEBI" id="CHEBI:58593"/>
        <dbReference type="ChEBI" id="CHEBI:456216"/>
        <dbReference type="EC" id="2.7.4.25"/>
    </reaction>
</comment>
<dbReference type="Pfam" id="PF02224">
    <property type="entry name" value="Cytidylate_kin"/>
    <property type="match status" value="1"/>
</dbReference>
<dbReference type="SUPFAM" id="SSF52540">
    <property type="entry name" value="P-loop containing nucleoside triphosphate hydrolases"/>
    <property type="match status" value="1"/>
</dbReference>
<keyword evidence="3 8" id="KW-0547">Nucleotide-binding</keyword>
<dbReference type="GO" id="GO:0036430">
    <property type="term" value="F:CMP kinase activity"/>
    <property type="evidence" value="ECO:0007669"/>
    <property type="project" value="RHEA"/>
</dbReference>
<dbReference type="InterPro" id="IPR027417">
    <property type="entry name" value="P-loop_NTPase"/>
</dbReference>
<accession>A0A3R8PAC4</accession>
<dbReference type="GO" id="GO:0036431">
    <property type="term" value="F:dCMP kinase activity"/>
    <property type="evidence" value="ECO:0007669"/>
    <property type="project" value="InterPro"/>
</dbReference>
<dbReference type="EMBL" id="PQNK01000022">
    <property type="protein sequence ID" value="RRO85551.1"/>
    <property type="molecule type" value="Genomic_DNA"/>
</dbReference>
<dbReference type="Proteomes" id="UP000276526">
    <property type="component" value="Unassembled WGS sequence"/>
</dbReference>
<feature type="binding site" evidence="8">
    <location>
        <begin position="42"/>
        <end position="50"/>
    </location>
    <ligand>
        <name>ATP</name>
        <dbReference type="ChEBI" id="CHEBI:30616"/>
    </ligand>
</feature>
<dbReference type="GO" id="GO:0005829">
    <property type="term" value="C:cytosol"/>
    <property type="evidence" value="ECO:0007669"/>
    <property type="project" value="TreeGrafter"/>
</dbReference>
<dbReference type="GO" id="GO:0005524">
    <property type="term" value="F:ATP binding"/>
    <property type="evidence" value="ECO:0007669"/>
    <property type="project" value="UniProtKB-UniRule"/>
</dbReference>
<keyword evidence="8" id="KW-0963">Cytoplasm</keyword>
<dbReference type="Gene3D" id="3.40.50.300">
    <property type="entry name" value="P-loop containing nucleotide triphosphate hydrolases"/>
    <property type="match status" value="1"/>
</dbReference>
<dbReference type="AlphaFoldDB" id="A0A3R8PAC4"/>
<dbReference type="InterPro" id="IPR003136">
    <property type="entry name" value="Cytidylate_kin"/>
</dbReference>